<feature type="region of interest" description="Disordered" evidence="1">
    <location>
        <begin position="271"/>
        <end position="290"/>
    </location>
</feature>
<proteinExistence type="predicted"/>
<feature type="compositionally biased region" description="Polar residues" evidence="1">
    <location>
        <begin position="30"/>
        <end position="48"/>
    </location>
</feature>
<feature type="region of interest" description="Disordered" evidence="1">
    <location>
        <begin position="30"/>
        <end position="78"/>
    </location>
</feature>
<comment type="caution">
    <text evidence="2">The sequence shown here is derived from an EMBL/GenBank/DDBJ whole genome shotgun (WGS) entry which is preliminary data.</text>
</comment>
<evidence type="ECO:0000256" key="1">
    <source>
        <dbReference type="SAM" id="MobiDB-lite"/>
    </source>
</evidence>
<dbReference type="Gene3D" id="1.10.1170.10">
    <property type="entry name" value="Inhibitor Of Apoptosis Protein (2mihbC-IAP-1), Chain A"/>
    <property type="match status" value="1"/>
</dbReference>
<name>A0ABQ9E5K4_TEGGR</name>
<dbReference type="Proteomes" id="UP001217089">
    <property type="component" value="Unassembled WGS sequence"/>
</dbReference>
<dbReference type="EMBL" id="JARBDR010000921">
    <property type="protein sequence ID" value="KAJ8299162.1"/>
    <property type="molecule type" value="Genomic_DNA"/>
</dbReference>
<sequence length="319" mass="36073">MAAAWNNLIINNTYNNCEIKTLNNYSIPGNENDNPIISESQQQHSTGQGHFPKQPESAAAHGQEHSPKRPQDNATKNDIEEQDAKYKKFAIKSIRISSFKNFPTGNSQKPEKEALAEAGFFYTGSGDGVRCFHCGIGLQNWEKDDNPWVEHARYSKSCRYVMQQKGFEFINLVQNVESQKEEALSYCSDKKKHDGVESNYPLGLLQIPAIQSLIQNEYKIDIVHEALQIFQNKHGSKDYNATDLLEIIFEIEEEQKSTCVIKKEETAVLADQTSPKQVDDTKPGTATTNNDSGYSEICADALMKKKLELKQRVQIMPFM</sequence>
<dbReference type="PANTHER" id="PTHR10044">
    <property type="entry name" value="INHIBITOR OF APOPTOSIS"/>
    <property type="match status" value="1"/>
</dbReference>
<dbReference type="CDD" id="cd00022">
    <property type="entry name" value="BIR"/>
    <property type="match status" value="1"/>
</dbReference>
<dbReference type="PANTHER" id="PTHR10044:SF139">
    <property type="entry name" value="DEATH-ASSOCIATED INHIBITOR OF APOPTOSIS 2"/>
    <property type="match status" value="1"/>
</dbReference>
<evidence type="ECO:0000313" key="3">
    <source>
        <dbReference type="Proteomes" id="UP001217089"/>
    </source>
</evidence>
<dbReference type="InterPro" id="IPR050784">
    <property type="entry name" value="IAP"/>
</dbReference>
<evidence type="ECO:0000313" key="2">
    <source>
        <dbReference type="EMBL" id="KAJ8299162.1"/>
    </source>
</evidence>
<reference evidence="2 3" key="1">
    <citation type="submission" date="2022-12" db="EMBL/GenBank/DDBJ databases">
        <title>Chromosome-level genome of Tegillarca granosa.</title>
        <authorList>
            <person name="Kim J."/>
        </authorList>
    </citation>
    <scope>NUCLEOTIDE SEQUENCE [LARGE SCALE GENOMIC DNA]</scope>
    <source>
        <strain evidence="2">Teg-2019</strain>
        <tissue evidence="2">Adductor muscle</tissue>
    </source>
</reference>
<feature type="compositionally biased region" description="Basic and acidic residues" evidence="1">
    <location>
        <begin position="62"/>
        <end position="78"/>
    </location>
</feature>
<dbReference type="SUPFAM" id="SSF57924">
    <property type="entry name" value="Inhibitor of apoptosis (IAP) repeat"/>
    <property type="match status" value="1"/>
</dbReference>
<accession>A0ABQ9E5K4</accession>
<dbReference type="SMART" id="SM00238">
    <property type="entry name" value="BIR"/>
    <property type="match status" value="1"/>
</dbReference>
<keyword evidence="3" id="KW-1185">Reference proteome</keyword>
<dbReference type="Pfam" id="PF00653">
    <property type="entry name" value="BIR"/>
    <property type="match status" value="1"/>
</dbReference>
<organism evidence="2 3">
    <name type="scientific">Tegillarca granosa</name>
    <name type="common">Malaysian cockle</name>
    <name type="synonym">Anadara granosa</name>
    <dbReference type="NCBI Taxonomy" id="220873"/>
    <lineage>
        <taxon>Eukaryota</taxon>
        <taxon>Metazoa</taxon>
        <taxon>Spiralia</taxon>
        <taxon>Lophotrochozoa</taxon>
        <taxon>Mollusca</taxon>
        <taxon>Bivalvia</taxon>
        <taxon>Autobranchia</taxon>
        <taxon>Pteriomorphia</taxon>
        <taxon>Arcoida</taxon>
        <taxon>Arcoidea</taxon>
        <taxon>Arcidae</taxon>
        <taxon>Tegillarca</taxon>
    </lineage>
</organism>
<dbReference type="InterPro" id="IPR001370">
    <property type="entry name" value="BIR_rpt"/>
</dbReference>
<gene>
    <name evidence="2" type="ORF">KUTeg_023222</name>
</gene>
<dbReference type="PROSITE" id="PS50143">
    <property type="entry name" value="BIR_REPEAT_2"/>
    <property type="match status" value="1"/>
</dbReference>
<protein>
    <submittedName>
        <fullName evidence="2">Uncharacterized protein</fullName>
    </submittedName>
</protein>